<name>A0A7J8C924_MOLMO</name>
<evidence type="ECO:0000256" key="9">
    <source>
        <dbReference type="ARBA" id="ARBA00022679"/>
    </source>
</evidence>
<evidence type="ECO:0000256" key="20">
    <source>
        <dbReference type="ARBA" id="ARBA00047698"/>
    </source>
</evidence>
<evidence type="ECO:0000256" key="14">
    <source>
        <dbReference type="ARBA" id="ARBA00023027"/>
    </source>
</evidence>
<feature type="domain" description="Glyceraldehyde 3-phosphate dehydrogenase NAD(P) binding" evidence="22">
    <location>
        <begin position="1"/>
        <end position="85"/>
    </location>
</feature>
<dbReference type="GO" id="GO:0005634">
    <property type="term" value="C:nucleus"/>
    <property type="evidence" value="ECO:0007669"/>
    <property type="project" value="UniProtKB-SubCell"/>
</dbReference>
<dbReference type="AlphaFoldDB" id="A0A7J8C924"/>
<dbReference type="InterPro" id="IPR020829">
    <property type="entry name" value="GlycerAld_3-P_DH_cat"/>
</dbReference>
<keyword evidence="24" id="KW-1185">Reference proteome</keyword>
<evidence type="ECO:0000256" key="8">
    <source>
        <dbReference type="ARBA" id="ARBA00022490"/>
    </source>
</evidence>
<reference evidence="23 24" key="1">
    <citation type="journal article" date="2020" name="Nature">
        <title>Six reference-quality genomes reveal evolution of bat adaptations.</title>
        <authorList>
            <person name="Jebb D."/>
            <person name="Huang Z."/>
            <person name="Pippel M."/>
            <person name="Hughes G.M."/>
            <person name="Lavrichenko K."/>
            <person name="Devanna P."/>
            <person name="Winkler S."/>
            <person name="Jermiin L.S."/>
            <person name="Skirmuntt E.C."/>
            <person name="Katzourakis A."/>
            <person name="Burkitt-Gray L."/>
            <person name="Ray D.A."/>
            <person name="Sullivan K.A.M."/>
            <person name="Roscito J.G."/>
            <person name="Kirilenko B.M."/>
            <person name="Davalos L.M."/>
            <person name="Corthals A.P."/>
            <person name="Power M.L."/>
            <person name="Jones G."/>
            <person name="Ransome R.D."/>
            <person name="Dechmann D.K.N."/>
            <person name="Locatelli A.G."/>
            <person name="Puechmaille S.J."/>
            <person name="Fedrigo O."/>
            <person name="Jarvis E.D."/>
            <person name="Hiller M."/>
            <person name="Vernes S.C."/>
            <person name="Myers E.W."/>
            <person name="Teeling E.C."/>
        </authorList>
    </citation>
    <scope>NUCLEOTIDE SEQUENCE [LARGE SCALE GENOMIC DNA]</scope>
    <source>
        <strain evidence="23">MMolMol1</strain>
        <tissue evidence="23">Muscle</tissue>
    </source>
</reference>
<keyword evidence="12" id="KW-0810">Translation regulation</keyword>
<keyword evidence="9" id="KW-0808">Transferase</keyword>
<keyword evidence="8" id="KW-0963">Cytoplasm</keyword>
<keyword evidence="15" id="KW-0324">Glycolysis</keyword>
<dbReference type="GO" id="GO:0006417">
    <property type="term" value="P:regulation of translation"/>
    <property type="evidence" value="ECO:0007669"/>
    <property type="project" value="UniProtKB-KW"/>
</dbReference>
<dbReference type="GO" id="GO:0004365">
    <property type="term" value="F:glyceraldehyde-3-phosphate dehydrogenase (NAD+) (phosphorylating) activity"/>
    <property type="evidence" value="ECO:0007669"/>
    <property type="project" value="UniProtKB-EC"/>
</dbReference>
<accession>A0A7J8C924</accession>
<comment type="pathway">
    <text evidence="4">Carbohydrate degradation; glycolysis; pyruvate from D-glyceraldehyde 3-phosphate: step 1/5.</text>
</comment>
<dbReference type="InterPro" id="IPR020828">
    <property type="entry name" value="GlycerAld_3-P_DH_NAD(P)-bd"/>
</dbReference>
<dbReference type="InterPro" id="IPR020831">
    <property type="entry name" value="GlycerAld/Erythrose_P_DH"/>
</dbReference>
<comment type="subunit">
    <text evidence="19">Homotetramer. Interacts with TPPP; the interaction is direct. Interacts (when S-nitrosylated) with SIAH1; leading to nuclear translocation. Interacts with RILPL1/GOSPEL, leading to prevent the interaction between GAPDH and SIAH1 and prevent nuclear translocation. Interacts with CHP1; the interaction increases the binding of CHP1 with microtubules. Associates with microtubules. Interacts with EIF1AD, USP25, PRKCI and WARS1. Interacts with phosphorylated RPL13A; inhibited by oxidatively-modified low-densitity lipoprotein (LDL(ox)). Component of the GAIT complex. Interacts with FKBP6; leading to inhibit GAPDH catalytic activity. Interacts with TRAF2, promoting TRAF2 ubiquitination. Interacts with TRAF3, promoting TRAF3 ubiquitination.</text>
</comment>
<evidence type="ECO:0000256" key="16">
    <source>
        <dbReference type="ARBA" id="ARBA00023212"/>
    </source>
</evidence>
<evidence type="ECO:0000256" key="17">
    <source>
        <dbReference type="ARBA" id="ARBA00023242"/>
    </source>
</evidence>
<evidence type="ECO:0000256" key="15">
    <source>
        <dbReference type="ARBA" id="ARBA00023152"/>
    </source>
</evidence>
<evidence type="ECO:0000259" key="22">
    <source>
        <dbReference type="SMART" id="SM00846"/>
    </source>
</evidence>
<dbReference type="Proteomes" id="UP000550707">
    <property type="component" value="Unassembled WGS sequence"/>
</dbReference>
<dbReference type="PANTHER" id="PTHR10836:SF111">
    <property type="entry name" value="GLYCERALDEHYDE-3-PHOSPHATE DEHYDROGENASE"/>
    <property type="match status" value="1"/>
</dbReference>
<dbReference type="EC" id="1.2.1.12" evidence="6"/>
<evidence type="ECO:0000256" key="4">
    <source>
        <dbReference type="ARBA" id="ARBA00004869"/>
    </source>
</evidence>
<evidence type="ECO:0000313" key="24">
    <source>
        <dbReference type="Proteomes" id="UP000550707"/>
    </source>
</evidence>
<dbReference type="GO" id="GO:0006915">
    <property type="term" value="P:apoptotic process"/>
    <property type="evidence" value="ECO:0007669"/>
    <property type="project" value="UniProtKB-KW"/>
</dbReference>
<evidence type="ECO:0000313" key="23">
    <source>
        <dbReference type="EMBL" id="KAF6407326.1"/>
    </source>
</evidence>
<dbReference type="EMBL" id="JACASF010000021">
    <property type="protein sequence ID" value="KAF6407326.1"/>
    <property type="molecule type" value="Genomic_DNA"/>
</dbReference>
<protein>
    <recommendedName>
        <fullName evidence="7">Glyceraldehyde-3-phosphate dehydrogenase</fullName>
        <ecNumber evidence="6">1.2.1.12</ecNumber>
    </recommendedName>
    <alternativeName>
        <fullName evidence="18">Peptidyl-cysteine S-nitrosylase GAPDH</fullName>
    </alternativeName>
</protein>
<proteinExistence type="inferred from homology"/>
<keyword evidence="17" id="KW-0539">Nucleus</keyword>
<keyword evidence="14" id="KW-0520">NAD</keyword>
<evidence type="ECO:0000256" key="1">
    <source>
        <dbReference type="ARBA" id="ARBA00004123"/>
    </source>
</evidence>
<evidence type="ECO:0000256" key="21">
    <source>
        <dbReference type="ARBA" id="ARBA00048005"/>
    </source>
</evidence>
<dbReference type="PRINTS" id="PR00078">
    <property type="entry name" value="G3PDHDRGNASE"/>
</dbReference>
<comment type="catalytic activity">
    <reaction evidence="20">
        <text>D-glyceraldehyde 3-phosphate + phosphate + NAD(+) = (2R)-3-phospho-glyceroyl phosphate + NADH + H(+)</text>
        <dbReference type="Rhea" id="RHEA:10300"/>
        <dbReference type="ChEBI" id="CHEBI:15378"/>
        <dbReference type="ChEBI" id="CHEBI:43474"/>
        <dbReference type="ChEBI" id="CHEBI:57540"/>
        <dbReference type="ChEBI" id="CHEBI:57604"/>
        <dbReference type="ChEBI" id="CHEBI:57945"/>
        <dbReference type="ChEBI" id="CHEBI:59776"/>
        <dbReference type="EC" id="1.2.1.12"/>
    </reaction>
</comment>
<dbReference type="Pfam" id="PF02800">
    <property type="entry name" value="Gp_dh_C"/>
    <property type="match status" value="1"/>
</dbReference>
<sequence>MGSLPSMKSISIFQERDPTNIKWGDAGAECVVEPTGVFPTLEKAVAHLKGGAIISAPFADAPMFVMGVNHVKYNSFLKIASNASSTTNCLAPLVKVIHDNFGIMKGLMCTAHAITATQKTVDGPSGKLWHYGKSCPKHHPCFYWCCQGCGQGHPGAKWEAHWHGLPCLHP</sequence>
<dbReference type="PANTHER" id="PTHR10836">
    <property type="entry name" value="GLYCERALDEHYDE 3-PHOSPHATE DEHYDROGENASE"/>
    <property type="match status" value="1"/>
</dbReference>
<dbReference type="SUPFAM" id="SSF55347">
    <property type="entry name" value="Glyceraldehyde-3-phosphate dehydrogenase-like, C-terminal domain"/>
    <property type="match status" value="1"/>
</dbReference>
<dbReference type="GO" id="GO:0006096">
    <property type="term" value="P:glycolytic process"/>
    <property type="evidence" value="ECO:0007669"/>
    <property type="project" value="UniProtKB-KW"/>
</dbReference>
<dbReference type="SMART" id="SM00846">
    <property type="entry name" value="Gp_dh_N"/>
    <property type="match status" value="1"/>
</dbReference>
<dbReference type="Gene3D" id="3.40.50.720">
    <property type="entry name" value="NAD(P)-binding Rossmann-like Domain"/>
    <property type="match status" value="1"/>
</dbReference>
<evidence type="ECO:0000256" key="12">
    <source>
        <dbReference type="ARBA" id="ARBA00022845"/>
    </source>
</evidence>
<organism evidence="23 24">
    <name type="scientific">Molossus molossus</name>
    <name type="common">Pallas' mastiff bat</name>
    <name type="synonym">Vespertilio molossus</name>
    <dbReference type="NCBI Taxonomy" id="27622"/>
    <lineage>
        <taxon>Eukaryota</taxon>
        <taxon>Metazoa</taxon>
        <taxon>Chordata</taxon>
        <taxon>Craniata</taxon>
        <taxon>Vertebrata</taxon>
        <taxon>Euteleostomi</taxon>
        <taxon>Mammalia</taxon>
        <taxon>Eutheria</taxon>
        <taxon>Laurasiatheria</taxon>
        <taxon>Chiroptera</taxon>
        <taxon>Yangochiroptera</taxon>
        <taxon>Molossidae</taxon>
        <taxon>Molossus</taxon>
    </lineage>
</organism>
<keyword evidence="13" id="KW-0560">Oxidoreductase</keyword>
<dbReference type="SUPFAM" id="SSF51735">
    <property type="entry name" value="NAD(P)-binding Rossmann-fold domains"/>
    <property type="match status" value="1"/>
</dbReference>
<comment type="catalytic activity">
    <reaction evidence="21">
        <text>S-nitroso-L-cysteinyl-[GAPDH] + L-cysteinyl-[protein] = L-cysteinyl-[GAPDH] + S-nitroso-L-cysteinyl-[protein]</text>
        <dbReference type="Rhea" id="RHEA:66684"/>
        <dbReference type="Rhea" id="RHEA-COMP:10131"/>
        <dbReference type="Rhea" id="RHEA-COMP:17089"/>
        <dbReference type="Rhea" id="RHEA-COMP:17090"/>
        <dbReference type="Rhea" id="RHEA-COMP:17091"/>
        <dbReference type="ChEBI" id="CHEBI:29950"/>
        <dbReference type="ChEBI" id="CHEBI:149494"/>
    </reaction>
    <physiologicalReaction direction="left-to-right" evidence="21">
        <dbReference type="Rhea" id="RHEA:66685"/>
    </physiologicalReaction>
</comment>
<keyword evidence="16" id="KW-0206">Cytoskeleton</keyword>
<gene>
    <name evidence="23" type="ORF">HJG59_009954</name>
</gene>
<evidence type="ECO:0000256" key="5">
    <source>
        <dbReference type="ARBA" id="ARBA00007406"/>
    </source>
</evidence>
<comment type="caution">
    <text evidence="23">The sequence shown here is derived from an EMBL/GenBank/DDBJ whole genome shotgun (WGS) entry which is preliminary data.</text>
</comment>
<dbReference type="GO" id="GO:0005856">
    <property type="term" value="C:cytoskeleton"/>
    <property type="evidence" value="ECO:0007669"/>
    <property type="project" value="UniProtKB-SubCell"/>
</dbReference>
<comment type="subcellular location">
    <subcellularLocation>
        <location evidence="2">Cytoplasm</location>
        <location evidence="2">Cytoskeleton</location>
    </subcellularLocation>
    <subcellularLocation>
        <location evidence="3">Cytoplasm</location>
        <location evidence="3">Cytosol</location>
    </subcellularLocation>
    <subcellularLocation>
        <location evidence="1">Nucleus</location>
    </subcellularLocation>
</comment>
<evidence type="ECO:0000256" key="3">
    <source>
        <dbReference type="ARBA" id="ARBA00004514"/>
    </source>
</evidence>
<keyword evidence="11" id="KW-0702">S-nitrosylation</keyword>
<dbReference type="GO" id="GO:0016740">
    <property type="term" value="F:transferase activity"/>
    <property type="evidence" value="ECO:0007669"/>
    <property type="project" value="UniProtKB-KW"/>
</dbReference>
<dbReference type="GO" id="GO:0005829">
    <property type="term" value="C:cytosol"/>
    <property type="evidence" value="ECO:0007669"/>
    <property type="project" value="UniProtKB-SubCell"/>
</dbReference>
<evidence type="ECO:0000256" key="2">
    <source>
        <dbReference type="ARBA" id="ARBA00004245"/>
    </source>
</evidence>
<evidence type="ECO:0000256" key="10">
    <source>
        <dbReference type="ARBA" id="ARBA00022703"/>
    </source>
</evidence>
<keyword evidence="10" id="KW-0053">Apoptosis</keyword>
<dbReference type="Gene3D" id="3.30.360.10">
    <property type="entry name" value="Dihydrodipicolinate Reductase, domain 2"/>
    <property type="match status" value="1"/>
</dbReference>
<dbReference type="InterPro" id="IPR036291">
    <property type="entry name" value="NAD(P)-bd_dom_sf"/>
</dbReference>
<evidence type="ECO:0000256" key="11">
    <source>
        <dbReference type="ARBA" id="ARBA00022799"/>
    </source>
</evidence>
<dbReference type="GO" id="GO:0051287">
    <property type="term" value="F:NAD binding"/>
    <property type="evidence" value="ECO:0007669"/>
    <property type="project" value="InterPro"/>
</dbReference>
<dbReference type="InParanoid" id="A0A7J8C924"/>
<evidence type="ECO:0000256" key="18">
    <source>
        <dbReference type="ARBA" id="ARBA00031890"/>
    </source>
</evidence>
<evidence type="ECO:0000256" key="7">
    <source>
        <dbReference type="ARBA" id="ARBA00021022"/>
    </source>
</evidence>
<evidence type="ECO:0000256" key="19">
    <source>
        <dbReference type="ARBA" id="ARBA00046997"/>
    </source>
</evidence>
<evidence type="ECO:0000256" key="13">
    <source>
        <dbReference type="ARBA" id="ARBA00023002"/>
    </source>
</evidence>
<evidence type="ECO:0000256" key="6">
    <source>
        <dbReference type="ARBA" id="ARBA00013119"/>
    </source>
</evidence>
<comment type="similarity">
    <text evidence="5">Belongs to the glyceraldehyde-3-phosphate dehydrogenase family.</text>
</comment>